<dbReference type="GO" id="GO:0016020">
    <property type="term" value="C:membrane"/>
    <property type="evidence" value="ECO:0007669"/>
    <property type="project" value="UniProtKB-SubCell"/>
</dbReference>
<reference evidence="7" key="1">
    <citation type="journal article" date="2014" name="Front. Microbiol.">
        <title>High frequency of phylogenetically diverse reductive dehalogenase-homologous genes in deep subseafloor sedimentary metagenomes.</title>
        <authorList>
            <person name="Kawai M."/>
            <person name="Futagami T."/>
            <person name="Toyoda A."/>
            <person name="Takaki Y."/>
            <person name="Nishi S."/>
            <person name="Hori S."/>
            <person name="Arai W."/>
            <person name="Tsubouchi T."/>
            <person name="Morono Y."/>
            <person name="Uchiyama I."/>
            <person name="Ito T."/>
            <person name="Fujiyama A."/>
            <person name="Inagaki F."/>
            <person name="Takami H."/>
        </authorList>
    </citation>
    <scope>NUCLEOTIDE SEQUENCE</scope>
    <source>
        <strain evidence="7">Expedition CK06-06</strain>
    </source>
</reference>
<dbReference type="GO" id="GO:0005507">
    <property type="term" value="F:copper ion binding"/>
    <property type="evidence" value="ECO:0007669"/>
    <property type="project" value="TreeGrafter"/>
</dbReference>
<name>X1VRG2_9ZZZZ</name>
<gene>
    <name evidence="7" type="ORF">S12H4_58460</name>
</gene>
<dbReference type="Gene3D" id="1.20.1110.10">
    <property type="entry name" value="Calcium-transporting ATPase, transmembrane domain"/>
    <property type="match status" value="1"/>
</dbReference>
<dbReference type="PANTHER" id="PTHR43520">
    <property type="entry name" value="ATP7, ISOFORM B"/>
    <property type="match status" value="1"/>
</dbReference>
<dbReference type="GO" id="GO:0043682">
    <property type="term" value="F:P-type divalent copper transporter activity"/>
    <property type="evidence" value="ECO:0007669"/>
    <property type="project" value="TreeGrafter"/>
</dbReference>
<accession>X1VRG2</accession>
<dbReference type="Pfam" id="PF00702">
    <property type="entry name" value="Hydrolase"/>
    <property type="match status" value="1"/>
</dbReference>
<dbReference type="InterPro" id="IPR023299">
    <property type="entry name" value="ATPase_P-typ_cyto_dom_N"/>
</dbReference>
<feature type="non-terminal residue" evidence="7">
    <location>
        <position position="1"/>
    </location>
</feature>
<keyword evidence="5 6" id="KW-0472">Membrane</keyword>
<evidence type="ECO:0000256" key="2">
    <source>
        <dbReference type="ARBA" id="ARBA00022692"/>
    </source>
</evidence>
<comment type="caution">
    <text evidence="7">The sequence shown here is derived from an EMBL/GenBank/DDBJ whole genome shotgun (WGS) entry which is preliminary data.</text>
</comment>
<dbReference type="GO" id="GO:0055070">
    <property type="term" value="P:copper ion homeostasis"/>
    <property type="evidence" value="ECO:0007669"/>
    <property type="project" value="TreeGrafter"/>
</dbReference>
<protein>
    <recommendedName>
        <fullName evidence="8">HMA domain-containing protein</fullName>
    </recommendedName>
</protein>
<feature type="transmembrane region" description="Helical" evidence="6">
    <location>
        <begin position="70"/>
        <end position="93"/>
    </location>
</feature>
<dbReference type="InterPro" id="IPR018303">
    <property type="entry name" value="ATPase_P-typ_P_site"/>
</dbReference>
<dbReference type="InterPro" id="IPR001757">
    <property type="entry name" value="P_typ_ATPase"/>
</dbReference>
<dbReference type="SUPFAM" id="SSF81660">
    <property type="entry name" value="Metal cation-transporting ATPase, ATP-binding domain N"/>
    <property type="match status" value="1"/>
</dbReference>
<sequence>KTGSFKFEATRVGKDTTLAQIIRLVDEAQGSKAPIQRLADVIASYFVPIVIGIATITFIIWYFAGPSPALTYAILNFVAVLIIACPCAMGLATPTAIIVGTGKGAEHGILIRSAETLERSHKIRAVLLDKTGTLTQGEPKVTDIIALPSSSQEEILRLAASAERGSEHPLGEAIVKAALEKK</sequence>
<evidence type="ECO:0000256" key="5">
    <source>
        <dbReference type="ARBA" id="ARBA00023136"/>
    </source>
</evidence>
<organism evidence="7">
    <name type="scientific">marine sediment metagenome</name>
    <dbReference type="NCBI Taxonomy" id="412755"/>
    <lineage>
        <taxon>unclassified sequences</taxon>
        <taxon>metagenomes</taxon>
        <taxon>ecological metagenomes</taxon>
    </lineage>
</organism>
<dbReference type="InterPro" id="IPR023298">
    <property type="entry name" value="ATPase_P-typ_TM_dom_sf"/>
</dbReference>
<keyword evidence="4 6" id="KW-1133">Transmembrane helix</keyword>
<evidence type="ECO:0008006" key="8">
    <source>
        <dbReference type="Google" id="ProtNLM"/>
    </source>
</evidence>
<dbReference type="PANTHER" id="PTHR43520:SF8">
    <property type="entry name" value="P-TYPE CU(+) TRANSPORTER"/>
    <property type="match status" value="1"/>
</dbReference>
<dbReference type="InterPro" id="IPR023214">
    <property type="entry name" value="HAD_sf"/>
</dbReference>
<dbReference type="GO" id="GO:0016887">
    <property type="term" value="F:ATP hydrolysis activity"/>
    <property type="evidence" value="ECO:0007669"/>
    <property type="project" value="InterPro"/>
</dbReference>
<comment type="subcellular location">
    <subcellularLocation>
        <location evidence="1">Membrane</location>
    </subcellularLocation>
</comment>
<evidence type="ECO:0000313" key="7">
    <source>
        <dbReference type="EMBL" id="GAJ19536.1"/>
    </source>
</evidence>
<evidence type="ECO:0000256" key="4">
    <source>
        <dbReference type="ARBA" id="ARBA00022989"/>
    </source>
</evidence>
<proteinExistence type="predicted"/>
<feature type="transmembrane region" description="Helical" evidence="6">
    <location>
        <begin position="42"/>
        <end position="64"/>
    </location>
</feature>
<dbReference type="GO" id="GO:0005524">
    <property type="term" value="F:ATP binding"/>
    <property type="evidence" value="ECO:0007669"/>
    <property type="project" value="InterPro"/>
</dbReference>
<keyword evidence="3" id="KW-1278">Translocase</keyword>
<dbReference type="EMBL" id="BARW01037977">
    <property type="protein sequence ID" value="GAJ19536.1"/>
    <property type="molecule type" value="Genomic_DNA"/>
</dbReference>
<evidence type="ECO:0000256" key="3">
    <source>
        <dbReference type="ARBA" id="ARBA00022967"/>
    </source>
</evidence>
<dbReference type="PROSITE" id="PS00154">
    <property type="entry name" value="ATPASE_E1_E2"/>
    <property type="match status" value="1"/>
</dbReference>
<dbReference type="SUPFAM" id="SSF81665">
    <property type="entry name" value="Calcium ATPase, transmembrane domain M"/>
    <property type="match status" value="1"/>
</dbReference>
<dbReference type="AlphaFoldDB" id="X1VRG2"/>
<feature type="non-terminal residue" evidence="7">
    <location>
        <position position="182"/>
    </location>
</feature>
<dbReference type="Gene3D" id="3.40.50.1000">
    <property type="entry name" value="HAD superfamily/HAD-like"/>
    <property type="match status" value="1"/>
</dbReference>
<dbReference type="NCBIfam" id="TIGR01494">
    <property type="entry name" value="ATPase_P-type"/>
    <property type="match status" value="1"/>
</dbReference>
<keyword evidence="2 6" id="KW-0812">Transmembrane</keyword>
<evidence type="ECO:0000256" key="1">
    <source>
        <dbReference type="ARBA" id="ARBA00004370"/>
    </source>
</evidence>
<evidence type="ECO:0000256" key="6">
    <source>
        <dbReference type="SAM" id="Phobius"/>
    </source>
</evidence>
<dbReference type="Gene3D" id="3.40.1110.10">
    <property type="entry name" value="Calcium-transporting ATPase, cytoplasmic domain N"/>
    <property type="match status" value="1"/>
</dbReference>